<feature type="domain" description="ABC transmembrane type-1" evidence="9">
    <location>
        <begin position="18"/>
        <end position="288"/>
    </location>
</feature>
<gene>
    <name evidence="10" type="ORF">TMES_16620</name>
</gene>
<accession>A0A1Y2KZH4</accession>
<proteinExistence type="predicted"/>
<evidence type="ECO:0000259" key="8">
    <source>
        <dbReference type="PROSITE" id="PS50893"/>
    </source>
</evidence>
<dbReference type="PANTHER" id="PTHR24221:SF632">
    <property type="entry name" value="ATP-DEPENDENT LIPID A-CORE FLIPPASE"/>
    <property type="match status" value="1"/>
</dbReference>
<comment type="subcellular location">
    <subcellularLocation>
        <location evidence="1">Cell membrane</location>
        <topology evidence="1">Multi-pass membrane protein</topology>
    </subcellularLocation>
</comment>
<dbReference type="PANTHER" id="PTHR24221">
    <property type="entry name" value="ATP-BINDING CASSETTE SUB-FAMILY B"/>
    <property type="match status" value="1"/>
</dbReference>
<feature type="domain" description="ABC transporter" evidence="8">
    <location>
        <begin position="325"/>
        <end position="556"/>
    </location>
</feature>
<feature type="transmembrane region" description="Helical" evidence="7">
    <location>
        <begin position="53"/>
        <end position="70"/>
    </location>
</feature>
<dbReference type="Proteomes" id="UP000193391">
    <property type="component" value="Unassembled WGS sequence"/>
</dbReference>
<keyword evidence="5 7" id="KW-1133">Transmembrane helix</keyword>
<evidence type="ECO:0000256" key="4">
    <source>
        <dbReference type="ARBA" id="ARBA00022840"/>
    </source>
</evidence>
<dbReference type="SUPFAM" id="SSF90123">
    <property type="entry name" value="ABC transporter transmembrane region"/>
    <property type="match status" value="1"/>
</dbReference>
<dbReference type="Gene3D" id="3.40.50.300">
    <property type="entry name" value="P-loop containing nucleotide triphosphate hydrolases"/>
    <property type="match status" value="1"/>
</dbReference>
<dbReference type="InterPro" id="IPR027417">
    <property type="entry name" value="P-loop_NTPase"/>
</dbReference>
<dbReference type="STRING" id="1293891.TMES_16620"/>
<dbReference type="InterPro" id="IPR003593">
    <property type="entry name" value="AAA+_ATPase"/>
</dbReference>
<evidence type="ECO:0000256" key="3">
    <source>
        <dbReference type="ARBA" id="ARBA00022741"/>
    </source>
</evidence>
<evidence type="ECO:0000256" key="7">
    <source>
        <dbReference type="SAM" id="Phobius"/>
    </source>
</evidence>
<dbReference type="GO" id="GO:0005886">
    <property type="term" value="C:plasma membrane"/>
    <property type="evidence" value="ECO:0007669"/>
    <property type="project" value="UniProtKB-SubCell"/>
</dbReference>
<dbReference type="PROSITE" id="PS50893">
    <property type="entry name" value="ABC_TRANSPORTER_2"/>
    <property type="match status" value="1"/>
</dbReference>
<dbReference type="InterPro" id="IPR011527">
    <property type="entry name" value="ABC1_TM_dom"/>
</dbReference>
<dbReference type="InterPro" id="IPR039421">
    <property type="entry name" value="Type_1_exporter"/>
</dbReference>
<keyword evidence="6 7" id="KW-0472">Membrane</keyword>
<protein>
    <recommendedName>
        <fullName evidence="12">ABC transporter ATP-binding protein</fullName>
    </recommendedName>
</protein>
<dbReference type="AlphaFoldDB" id="A0A1Y2KZH4"/>
<keyword evidence="3" id="KW-0547">Nucleotide-binding</keyword>
<reference evidence="10 11" key="1">
    <citation type="submission" date="2014-03" db="EMBL/GenBank/DDBJ databases">
        <title>The draft genome sequence of Thalassospira mesophila JCM 18969.</title>
        <authorList>
            <person name="Lai Q."/>
            <person name="Shao Z."/>
        </authorList>
    </citation>
    <scope>NUCLEOTIDE SEQUENCE [LARGE SCALE GENOMIC DNA]</scope>
    <source>
        <strain evidence="10 11">JCM 18969</strain>
    </source>
</reference>
<name>A0A1Y2KZH4_9PROT</name>
<dbReference type="SUPFAM" id="SSF52540">
    <property type="entry name" value="P-loop containing nucleoside triphosphate hydrolases"/>
    <property type="match status" value="1"/>
</dbReference>
<evidence type="ECO:0000313" key="10">
    <source>
        <dbReference type="EMBL" id="OSQ36710.1"/>
    </source>
</evidence>
<keyword evidence="2 7" id="KW-0812">Transmembrane</keyword>
<dbReference type="Gene3D" id="1.20.1560.10">
    <property type="entry name" value="ABC transporter type 1, transmembrane domain"/>
    <property type="match status" value="1"/>
</dbReference>
<feature type="transmembrane region" description="Helical" evidence="7">
    <location>
        <begin position="156"/>
        <end position="174"/>
    </location>
</feature>
<dbReference type="Pfam" id="PF00005">
    <property type="entry name" value="ABC_tran"/>
    <property type="match status" value="1"/>
</dbReference>
<evidence type="ECO:0000259" key="9">
    <source>
        <dbReference type="PROSITE" id="PS50929"/>
    </source>
</evidence>
<dbReference type="GO" id="GO:0034040">
    <property type="term" value="F:ATPase-coupled lipid transmembrane transporter activity"/>
    <property type="evidence" value="ECO:0007669"/>
    <property type="project" value="TreeGrafter"/>
</dbReference>
<dbReference type="SMART" id="SM00382">
    <property type="entry name" value="AAA"/>
    <property type="match status" value="1"/>
</dbReference>
<sequence>MRPPRETKNGIRFSEACAIVTSAAMINFLSLAVPLAILMIYDRIIPNKSLPTLAVLIAGIAVVIGIDLVLRLTRLSLESRLTARLDHLARTRHVEALLSRKNPSRISMSLDDLLRSLSQSSPGLARKMLFIKNVADIPFAFAFLGMIGLIAGKLVLLPIGICLVFGIWAILLGMSHRKAIRTLRTSSAQKRDFVDRVFDSLAQIKILAVEIPLLNRLSRLYERQAFWFRNQKQYSMTIGNVYGLFSQIMIGGVVVAGSCAVLDGDLSHGGLAAFTLLAGRALEPMRSVYELAIGGGRNDRDAKSSARLGTDSFETLSGKADKRLFKQAPLIRAQCWTRDERDKTVLDIDLTIKSGETIAITSKSSQGKTALVHTLLGLRSYTGSVSFDKIVLGATNADEIRDQITVIGRAPQLPRGPMMDVLSCGMEDRYADVRYLCHLIGLDILVKRLPEGYSTLVGDDPTKLPEGLLQQVAIVRGLAANNKVIIVDDATLPLDARTELRFTQILKMLKKRATIIILSDRPSLTGISDRVLVVENTKIISRDQNEEPKKHSSEDV</sequence>
<keyword evidence="4" id="KW-0067">ATP-binding</keyword>
<evidence type="ECO:0008006" key="12">
    <source>
        <dbReference type="Google" id="ProtNLM"/>
    </source>
</evidence>
<evidence type="ECO:0000256" key="6">
    <source>
        <dbReference type="ARBA" id="ARBA00023136"/>
    </source>
</evidence>
<evidence type="ECO:0000256" key="5">
    <source>
        <dbReference type="ARBA" id="ARBA00022989"/>
    </source>
</evidence>
<dbReference type="InterPro" id="IPR036640">
    <property type="entry name" value="ABC1_TM_sf"/>
</dbReference>
<dbReference type="EMBL" id="JFKA01000009">
    <property type="protein sequence ID" value="OSQ36710.1"/>
    <property type="molecule type" value="Genomic_DNA"/>
</dbReference>
<dbReference type="PROSITE" id="PS50929">
    <property type="entry name" value="ABC_TM1F"/>
    <property type="match status" value="1"/>
</dbReference>
<organism evidence="10 11">
    <name type="scientific">Thalassospira mesophila</name>
    <dbReference type="NCBI Taxonomy" id="1293891"/>
    <lineage>
        <taxon>Bacteria</taxon>
        <taxon>Pseudomonadati</taxon>
        <taxon>Pseudomonadota</taxon>
        <taxon>Alphaproteobacteria</taxon>
        <taxon>Rhodospirillales</taxon>
        <taxon>Thalassospiraceae</taxon>
        <taxon>Thalassospira</taxon>
    </lineage>
</organism>
<comment type="caution">
    <text evidence="10">The sequence shown here is derived from an EMBL/GenBank/DDBJ whole genome shotgun (WGS) entry which is preliminary data.</text>
</comment>
<evidence type="ECO:0000313" key="11">
    <source>
        <dbReference type="Proteomes" id="UP000193391"/>
    </source>
</evidence>
<keyword evidence="11" id="KW-1185">Reference proteome</keyword>
<dbReference type="GO" id="GO:0140359">
    <property type="term" value="F:ABC-type transporter activity"/>
    <property type="evidence" value="ECO:0007669"/>
    <property type="project" value="InterPro"/>
</dbReference>
<evidence type="ECO:0000256" key="1">
    <source>
        <dbReference type="ARBA" id="ARBA00004651"/>
    </source>
</evidence>
<feature type="transmembrane region" description="Helical" evidence="7">
    <location>
        <begin position="129"/>
        <end position="150"/>
    </location>
</feature>
<dbReference type="InterPro" id="IPR003439">
    <property type="entry name" value="ABC_transporter-like_ATP-bd"/>
</dbReference>
<dbReference type="GO" id="GO:0005524">
    <property type="term" value="F:ATP binding"/>
    <property type="evidence" value="ECO:0007669"/>
    <property type="project" value="UniProtKB-KW"/>
</dbReference>
<dbReference type="GO" id="GO:0016887">
    <property type="term" value="F:ATP hydrolysis activity"/>
    <property type="evidence" value="ECO:0007669"/>
    <property type="project" value="InterPro"/>
</dbReference>
<evidence type="ECO:0000256" key="2">
    <source>
        <dbReference type="ARBA" id="ARBA00022692"/>
    </source>
</evidence>
<feature type="transmembrane region" description="Helical" evidence="7">
    <location>
        <begin position="16"/>
        <end position="41"/>
    </location>
</feature>